<evidence type="ECO:0000259" key="7">
    <source>
        <dbReference type="Pfam" id="PF04234"/>
    </source>
</evidence>
<dbReference type="Gene3D" id="2.60.40.1220">
    <property type="match status" value="1"/>
</dbReference>
<dbReference type="GO" id="GO:0006825">
    <property type="term" value="P:copper ion transport"/>
    <property type="evidence" value="ECO:0007669"/>
    <property type="project" value="InterPro"/>
</dbReference>
<evidence type="ECO:0000256" key="2">
    <source>
        <dbReference type="ARBA" id="ARBA00022723"/>
    </source>
</evidence>
<dbReference type="InterPro" id="IPR032694">
    <property type="entry name" value="CopC/D"/>
</dbReference>
<protein>
    <recommendedName>
        <fullName evidence="7">CopC domain-containing protein</fullName>
    </recommendedName>
</protein>
<organism evidence="8 9">
    <name type="scientific">Actinorugispora endophytica</name>
    <dbReference type="NCBI Taxonomy" id="1605990"/>
    <lineage>
        <taxon>Bacteria</taxon>
        <taxon>Bacillati</taxon>
        <taxon>Actinomycetota</taxon>
        <taxon>Actinomycetes</taxon>
        <taxon>Streptosporangiales</taxon>
        <taxon>Nocardiopsidaceae</taxon>
        <taxon>Actinorugispora</taxon>
    </lineage>
</organism>
<dbReference type="GO" id="GO:0005886">
    <property type="term" value="C:plasma membrane"/>
    <property type="evidence" value="ECO:0007669"/>
    <property type="project" value="TreeGrafter"/>
</dbReference>
<dbReference type="Proteomes" id="UP000295281">
    <property type="component" value="Unassembled WGS sequence"/>
</dbReference>
<keyword evidence="9" id="KW-1185">Reference proteome</keyword>
<sequence length="216" mass="21808">MMHDENRTQKGPLMTTTSTGRRLRTLFTGITAAALLGVGLAPAAQAHNTLISSSPEDGATLDAVPDEVVLTFNADVNDGGNGIVVTGPDGADHAEGEVELDGPEASIAIAPLTEAGEYTIDYRIVSADGHPLSDTLTFTLDEAAVPEPVESEPAPAGEEPAGEEPAASPAADEAPADPLSPTGPLGPVVGVLGGVAAIALVAIVIIRIRRRPGSGK</sequence>
<dbReference type="GO" id="GO:0005507">
    <property type="term" value="F:copper ion binding"/>
    <property type="evidence" value="ECO:0007669"/>
    <property type="project" value="InterPro"/>
</dbReference>
<dbReference type="EMBL" id="SNYN01000001">
    <property type="protein sequence ID" value="TDQ55069.1"/>
    <property type="molecule type" value="Genomic_DNA"/>
</dbReference>
<evidence type="ECO:0000256" key="3">
    <source>
        <dbReference type="ARBA" id="ARBA00022729"/>
    </source>
</evidence>
<feature type="transmembrane region" description="Helical" evidence="6">
    <location>
        <begin position="185"/>
        <end position="206"/>
    </location>
</feature>
<keyword evidence="6" id="KW-1133">Transmembrane helix</keyword>
<evidence type="ECO:0000313" key="8">
    <source>
        <dbReference type="EMBL" id="TDQ55069.1"/>
    </source>
</evidence>
<comment type="caution">
    <text evidence="8">The sequence shown here is derived from an EMBL/GenBank/DDBJ whole genome shotgun (WGS) entry which is preliminary data.</text>
</comment>
<accession>A0A4R6V7J9</accession>
<dbReference type="GO" id="GO:0042597">
    <property type="term" value="C:periplasmic space"/>
    <property type="evidence" value="ECO:0007669"/>
    <property type="project" value="InterPro"/>
</dbReference>
<dbReference type="Pfam" id="PF04234">
    <property type="entry name" value="CopC"/>
    <property type="match status" value="1"/>
</dbReference>
<keyword evidence="6" id="KW-0472">Membrane</keyword>
<keyword evidence="4" id="KW-0186">Copper</keyword>
<feature type="region of interest" description="Disordered" evidence="5">
    <location>
        <begin position="147"/>
        <end position="182"/>
    </location>
</feature>
<reference evidence="8 9" key="1">
    <citation type="submission" date="2019-03" db="EMBL/GenBank/DDBJ databases">
        <title>Genomic Encyclopedia of Type Strains, Phase IV (KMG-IV): sequencing the most valuable type-strain genomes for metagenomic binning, comparative biology and taxonomic classification.</title>
        <authorList>
            <person name="Goeker M."/>
        </authorList>
    </citation>
    <scope>NUCLEOTIDE SEQUENCE [LARGE SCALE GENOMIC DNA]</scope>
    <source>
        <strain evidence="8 9">DSM 46770</strain>
    </source>
</reference>
<evidence type="ECO:0000313" key="9">
    <source>
        <dbReference type="Proteomes" id="UP000295281"/>
    </source>
</evidence>
<keyword evidence="3" id="KW-0732">Signal</keyword>
<gene>
    <name evidence="8" type="ORF">EV190_101392</name>
</gene>
<dbReference type="InterPro" id="IPR014756">
    <property type="entry name" value="Ig_E-set"/>
</dbReference>
<dbReference type="GO" id="GO:0046688">
    <property type="term" value="P:response to copper ion"/>
    <property type="evidence" value="ECO:0007669"/>
    <property type="project" value="InterPro"/>
</dbReference>
<evidence type="ECO:0000256" key="4">
    <source>
        <dbReference type="ARBA" id="ARBA00023008"/>
    </source>
</evidence>
<keyword evidence="2" id="KW-0479">Metal-binding</keyword>
<evidence type="ECO:0000256" key="1">
    <source>
        <dbReference type="ARBA" id="ARBA00004196"/>
    </source>
</evidence>
<keyword evidence="6" id="KW-0812">Transmembrane</keyword>
<dbReference type="AlphaFoldDB" id="A0A4R6V7J9"/>
<evidence type="ECO:0000256" key="5">
    <source>
        <dbReference type="SAM" id="MobiDB-lite"/>
    </source>
</evidence>
<feature type="domain" description="CopC" evidence="7">
    <location>
        <begin position="47"/>
        <end position="140"/>
    </location>
</feature>
<dbReference type="InterPro" id="IPR014755">
    <property type="entry name" value="Cu-Rt/internalin_Ig-like"/>
</dbReference>
<comment type="subcellular location">
    <subcellularLocation>
        <location evidence="1">Cell envelope</location>
    </subcellularLocation>
</comment>
<dbReference type="InterPro" id="IPR007348">
    <property type="entry name" value="CopC_dom"/>
</dbReference>
<evidence type="ECO:0000256" key="6">
    <source>
        <dbReference type="SAM" id="Phobius"/>
    </source>
</evidence>
<dbReference type="SUPFAM" id="SSF81296">
    <property type="entry name" value="E set domains"/>
    <property type="match status" value="1"/>
</dbReference>
<dbReference type="PANTHER" id="PTHR34820">
    <property type="entry name" value="INNER MEMBRANE PROTEIN YEBZ"/>
    <property type="match status" value="1"/>
</dbReference>
<dbReference type="PANTHER" id="PTHR34820:SF4">
    <property type="entry name" value="INNER MEMBRANE PROTEIN YEBZ"/>
    <property type="match status" value="1"/>
</dbReference>
<proteinExistence type="predicted"/>
<dbReference type="GO" id="GO:0030313">
    <property type="term" value="C:cell envelope"/>
    <property type="evidence" value="ECO:0007669"/>
    <property type="project" value="UniProtKB-SubCell"/>
</dbReference>
<name>A0A4R6V7J9_9ACTN</name>